<name>A0ABQ9E4W9_TEGGR</name>
<evidence type="ECO:0000259" key="2">
    <source>
        <dbReference type="Pfam" id="PF20700"/>
    </source>
</evidence>
<sequence>MPPITLVKELKTNGLASVLLSQCEGYKDKFRFETSPTLPLDNSQHYDVNVRSVWVSMVTGGGVSHLNELMAKLNSPCMSQPTYSSIEQEKGDLWGDVVQEDLLAAGAEERRIAIENGNYHEGVPCISVICDDGWIKRSHKHTYNALGGGGCRHYWCRNTKTSLYWGKKLLSKAARVKIVSAVRCAIRLRSMETDKQAAVRLLQHDIHNSVHHVFGDNSRCTDFCKRRQSPDTAIFADVYTQLDGNDQVTNDENKPDIFEEIFHIWSETTSLQLQEDSRGDCNISENLTSMIIRDVTPRLLDNYTTNLAESWVSIRAKFDGGKLNNRCNRGSWHSRCYGGSLRINLGASCSTVVWEKCTSSVPGKYFQKIYQNRERALAATKKSQRKSEIRARRWKRKYQSTKDSNSKKARLEYGPDALDVVSELTPDELETKKQAFLDTHINLSH</sequence>
<feature type="region of interest" description="Disordered" evidence="1">
    <location>
        <begin position="389"/>
        <end position="409"/>
    </location>
</feature>
<dbReference type="InterPro" id="IPR049012">
    <property type="entry name" value="Mutator_transp_dom"/>
</dbReference>
<organism evidence="3 4">
    <name type="scientific">Tegillarca granosa</name>
    <name type="common">Malaysian cockle</name>
    <name type="synonym">Anadara granosa</name>
    <dbReference type="NCBI Taxonomy" id="220873"/>
    <lineage>
        <taxon>Eukaryota</taxon>
        <taxon>Metazoa</taxon>
        <taxon>Spiralia</taxon>
        <taxon>Lophotrochozoa</taxon>
        <taxon>Mollusca</taxon>
        <taxon>Bivalvia</taxon>
        <taxon>Autobranchia</taxon>
        <taxon>Pteriomorphia</taxon>
        <taxon>Arcoida</taxon>
        <taxon>Arcoidea</taxon>
        <taxon>Arcidae</taxon>
        <taxon>Tegillarca</taxon>
    </lineage>
</organism>
<proteinExistence type="predicted"/>
<gene>
    <name evidence="3" type="ORF">KUTeg_023536</name>
</gene>
<evidence type="ECO:0000313" key="3">
    <source>
        <dbReference type="EMBL" id="KAJ8299476.1"/>
    </source>
</evidence>
<protein>
    <recommendedName>
        <fullName evidence="2">Mutator-like transposase domain-containing protein</fullName>
    </recommendedName>
</protein>
<reference evidence="3 4" key="1">
    <citation type="submission" date="2022-12" db="EMBL/GenBank/DDBJ databases">
        <title>Chromosome-level genome of Tegillarca granosa.</title>
        <authorList>
            <person name="Kim J."/>
        </authorList>
    </citation>
    <scope>NUCLEOTIDE SEQUENCE [LARGE SCALE GENOMIC DNA]</scope>
    <source>
        <strain evidence="3">Teg-2019</strain>
        <tissue evidence="3">Adductor muscle</tissue>
    </source>
</reference>
<evidence type="ECO:0000313" key="4">
    <source>
        <dbReference type="Proteomes" id="UP001217089"/>
    </source>
</evidence>
<dbReference type="EMBL" id="JARBDR010000921">
    <property type="protein sequence ID" value="KAJ8299476.1"/>
    <property type="molecule type" value="Genomic_DNA"/>
</dbReference>
<accession>A0ABQ9E4W9</accession>
<feature type="domain" description="Mutator-like transposase" evidence="2">
    <location>
        <begin position="6"/>
        <end position="148"/>
    </location>
</feature>
<dbReference type="Pfam" id="PF20700">
    <property type="entry name" value="Mutator"/>
    <property type="match status" value="1"/>
</dbReference>
<comment type="caution">
    <text evidence="3">The sequence shown here is derived from an EMBL/GenBank/DDBJ whole genome shotgun (WGS) entry which is preliminary data.</text>
</comment>
<keyword evidence="4" id="KW-1185">Reference proteome</keyword>
<evidence type="ECO:0000256" key="1">
    <source>
        <dbReference type="SAM" id="MobiDB-lite"/>
    </source>
</evidence>
<dbReference type="Proteomes" id="UP001217089">
    <property type="component" value="Unassembled WGS sequence"/>
</dbReference>